<evidence type="ECO:0000313" key="9">
    <source>
        <dbReference type="Proteomes" id="UP001212097"/>
    </source>
</evidence>
<evidence type="ECO:0000256" key="4">
    <source>
        <dbReference type="HAMAP-Rule" id="MF_02124"/>
    </source>
</evidence>
<dbReference type="CDD" id="cd11344">
    <property type="entry name" value="AmyAc_GlgE_like"/>
    <property type="match status" value="1"/>
</dbReference>
<comment type="similarity">
    <text evidence="4">Belongs to the glycosyl hydrolase 13 family. GlgE subfamily.</text>
</comment>
<dbReference type="PANTHER" id="PTHR47786:SF2">
    <property type="entry name" value="GLYCOSYL HYDROLASE FAMILY 13 CATALYTIC DOMAIN-CONTAINING PROTEIN"/>
    <property type="match status" value="1"/>
</dbReference>
<dbReference type="EC" id="2.4.99.16" evidence="4"/>
<keyword evidence="9" id="KW-1185">Reference proteome</keyword>
<protein>
    <recommendedName>
        <fullName evidence="4">Alpha-1,4-glucan:maltose-1-phosphate maltosyltransferase</fullName>
        <shortName evidence="4">GMPMT</shortName>
        <ecNumber evidence="4">2.4.99.16</ecNumber>
    </recommendedName>
    <alternativeName>
        <fullName evidence="4">(1-&gt;4)-alpha-D-glucan:maltose-1-phosphate alpha-D-maltosyltransferase</fullName>
    </alternativeName>
</protein>
<accession>A0ABY7R2D7</accession>
<reference evidence="8 9" key="1">
    <citation type="submission" date="2023-06" db="EMBL/GenBank/DDBJ databases">
        <title>The Gram-positive Non-spore-bearing Anaerobic Bacilli of Human Feces.</title>
        <authorList>
            <person name="Eggerth A.H."/>
        </authorList>
    </citation>
    <scope>NUCLEOTIDE SEQUENCE [LARGE SCALE GENOMIC DNA]</scope>
    <source>
        <strain evidence="8 9">CBA3108</strain>
    </source>
</reference>
<dbReference type="HAMAP" id="MF_02124">
    <property type="entry name" value="GlgE"/>
    <property type="match status" value="1"/>
</dbReference>
<keyword evidence="1 4" id="KW-0328">Glycosyltransferase</keyword>
<proteinExistence type="inferred from homology"/>
<feature type="region of interest" description="Disordered" evidence="5">
    <location>
        <begin position="378"/>
        <end position="400"/>
    </location>
</feature>
<feature type="active site" description="Proton donor" evidence="4">
    <location>
        <position position="538"/>
    </location>
</feature>
<evidence type="ECO:0000259" key="6">
    <source>
        <dbReference type="Pfam" id="PF11896"/>
    </source>
</evidence>
<dbReference type="Pfam" id="PF21702">
    <property type="entry name" value="GLGE_C"/>
    <property type="match status" value="1"/>
</dbReference>
<dbReference type="Pfam" id="PF11896">
    <property type="entry name" value="GlgE_dom_N_S"/>
    <property type="match status" value="1"/>
</dbReference>
<comment type="catalytic activity">
    <reaction evidence="4">
        <text>alpha-maltose 1-phosphate + [(1-&gt;4)-alpha-D-glucosyl](n) = [(1-&gt;4)-alpha-D-glucosyl](n+2) + phosphate</text>
        <dbReference type="Rhea" id="RHEA:42692"/>
        <dbReference type="Rhea" id="RHEA-COMP:9584"/>
        <dbReference type="Rhea" id="RHEA-COMP:10183"/>
        <dbReference type="ChEBI" id="CHEBI:15444"/>
        <dbReference type="ChEBI" id="CHEBI:43474"/>
        <dbReference type="ChEBI" id="CHEBI:63576"/>
        <dbReference type="EC" id="2.4.99.16"/>
    </reaction>
</comment>
<comment type="subunit">
    <text evidence="4">Homodimer.</text>
</comment>
<feature type="binding site" evidence="4">
    <location>
        <begin position="648"/>
        <end position="649"/>
    </location>
    <ligand>
        <name>alpha-maltose 1-phosphate</name>
        <dbReference type="ChEBI" id="CHEBI:63576"/>
    </ligand>
</feature>
<comment type="function">
    <text evidence="4">Maltosyltransferase that uses maltose 1-phosphate (M1P) as the sugar donor to elongate linear or branched alpha-(1-&gt;4)-glucans. Is involved in a branched alpha-glucan biosynthetic pathway from trehalose, together with TreS, Mak and GlgB.</text>
</comment>
<dbReference type="Gene3D" id="2.60.40.1180">
    <property type="entry name" value="Golgi alpha-mannosidase II"/>
    <property type="match status" value="1"/>
</dbReference>
<dbReference type="InterPro" id="IPR026585">
    <property type="entry name" value="GlgE"/>
</dbReference>
<feature type="active site" description="Nucleophile" evidence="4">
    <location>
        <position position="509"/>
    </location>
</feature>
<dbReference type="Gene3D" id="1.20.58.80">
    <property type="entry name" value="Phosphotransferase system, lactose/cellobiose-type IIA subunit"/>
    <property type="match status" value="1"/>
</dbReference>
<dbReference type="SUPFAM" id="SSF51445">
    <property type="entry name" value="(Trans)glycosidases"/>
    <property type="match status" value="1"/>
</dbReference>
<feature type="compositionally biased region" description="Pro residues" evidence="5">
    <location>
        <begin position="1"/>
        <end position="13"/>
    </location>
</feature>
<evidence type="ECO:0000256" key="1">
    <source>
        <dbReference type="ARBA" id="ARBA00022676"/>
    </source>
</evidence>
<evidence type="ECO:0000313" key="8">
    <source>
        <dbReference type="EMBL" id="WCC81079.1"/>
    </source>
</evidence>
<evidence type="ECO:0000256" key="2">
    <source>
        <dbReference type="ARBA" id="ARBA00022679"/>
    </source>
</evidence>
<evidence type="ECO:0000259" key="7">
    <source>
        <dbReference type="Pfam" id="PF21702"/>
    </source>
</evidence>
<name>A0ABY7R2D7_9ACTN</name>
<dbReference type="Gene3D" id="3.20.20.80">
    <property type="entry name" value="Glycosidases"/>
    <property type="match status" value="1"/>
</dbReference>
<dbReference type="Proteomes" id="UP001212097">
    <property type="component" value="Chromosome"/>
</dbReference>
<feature type="binding site" evidence="4">
    <location>
        <position position="510"/>
    </location>
    <ligand>
        <name>alpha-maltose 1-phosphate</name>
        <dbReference type="ChEBI" id="CHEBI:63576"/>
    </ligand>
</feature>
<dbReference type="InterPro" id="IPR013783">
    <property type="entry name" value="Ig-like_fold"/>
</dbReference>
<dbReference type="EMBL" id="CP115668">
    <property type="protein sequence ID" value="WCC81079.1"/>
    <property type="molecule type" value="Genomic_DNA"/>
</dbReference>
<feature type="binding site" evidence="4">
    <location>
        <position position="379"/>
    </location>
    <ligand>
        <name>alpha-maltose 1-phosphate</name>
        <dbReference type="ChEBI" id="CHEBI:63576"/>
    </ligand>
</feature>
<feature type="region of interest" description="Disordered" evidence="5">
    <location>
        <begin position="1"/>
        <end position="105"/>
    </location>
</feature>
<feature type="binding site" evidence="4">
    <location>
        <position position="439"/>
    </location>
    <ligand>
        <name>alpha-maltose 1-phosphate</name>
        <dbReference type="ChEBI" id="CHEBI:63576"/>
    </ligand>
</feature>
<evidence type="ECO:0000256" key="3">
    <source>
        <dbReference type="ARBA" id="ARBA00023277"/>
    </source>
</evidence>
<feature type="domain" description="Alpha-1,4-glucan:maltose-1-phosphate maltosyltransferase" evidence="6">
    <location>
        <begin position="127"/>
        <end position="316"/>
    </location>
</feature>
<dbReference type="InterPro" id="IPR049171">
    <property type="entry name" value="GLGE_C"/>
</dbReference>
<feature type="site" description="Transition state stabilizer" evidence="4">
    <location>
        <position position="595"/>
    </location>
</feature>
<feature type="binding site" evidence="4">
    <location>
        <position position="474"/>
    </location>
    <ligand>
        <name>alpha-maltose 1-phosphate</name>
        <dbReference type="ChEBI" id="CHEBI:63576"/>
    </ligand>
</feature>
<sequence>MRPPAPQPSPEPVATPADSQTPDPTVEPAAQHESSDSAPSTPGPNPATTPDADGTVTVPDEPAQDVPADTESASSTVSANALAGETSQQEADTPSPRRAAEHADDEALVSATSAIDVPGCPPLRGFGRIPVHNVHPEVEGGQLPIYSVVDEEFEVTANVFREGHDAVGASVVLTDPDGNRHVTDMHQVDPWGLDIWTARVSAGTEGDWTMHVEGWSDTWGTWHHNADAKLAAGIDIELVCAEGHALISEAITHAEHAGDADAVVALREADASLTPDRAPDSLRQVINTFAFSQAMRIHAPRPLTSPTTPAPLRVERRRALYGSWYEFFPRSQGAHIGEDGHWVSGTFDSSWQRLDAAAAMGFDVVYLPPIHPIGTTFRKGKDNTLTPGPDDPGSPWAIGSAAGGHDAIHPDLGTFEDFDRFVAHAHELGMEVALDFALQASPDHPWVTEHPEWFTTRVDGTIAYAENPPKKYQDIYPINFDNDPEGIYHECLRLLELWISHGVTIFRVDNPHTKPLNFWAWLLEQVHRRHPEVIFLAEAFTRPEMMGALGKVGFQQGYSYFTWRTAKWELEEYLDEVSHQSAHFYRPNFFTNTPDINPIYLNDGNPAGFAIRAILAATMSPSWGMYSGFEICEHEPLPGREEYAHSEKYEYRPRDFDSESNITLLVTRLNEIRRAHPALQQLRDTTIHHAPHDNVFVFSKKAGDDVVIVIVSLDPVWGVESQIMLDMAALGLGDEDTFEVHDELTGADFTWGQEAFVRLYPAQPAHILHVRKTTS</sequence>
<keyword evidence="2 4" id="KW-0808">Transferase</keyword>
<dbReference type="PANTHER" id="PTHR47786">
    <property type="entry name" value="ALPHA-1,4-GLUCAN:MALTOSE-1-PHOSPHATE MALTOSYLTRANSFERASE"/>
    <property type="match status" value="1"/>
</dbReference>
<feature type="compositionally biased region" description="Polar residues" evidence="5">
    <location>
        <begin position="71"/>
        <end position="92"/>
    </location>
</feature>
<gene>
    <name evidence="4" type="primary">glgE</name>
    <name evidence="8" type="ORF">O6R08_05035</name>
</gene>
<dbReference type="Gene3D" id="2.60.40.10">
    <property type="entry name" value="Immunoglobulins"/>
    <property type="match status" value="1"/>
</dbReference>
<dbReference type="InterPro" id="IPR013780">
    <property type="entry name" value="Glyco_hydro_b"/>
</dbReference>
<dbReference type="InterPro" id="IPR021828">
    <property type="entry name" value="GlgE_dom_N/S"/>
</dbReference>
<dbReference type="InterPro" id="IPR017853">
    <property type="entry name" value="GH"/>
</dbReference>
<organism evidence="8 9">
    <name type="scientific">Cutibacterium equinum</name>
    <dbReference type="NCBI Taxonomy" id="3016342"/>
    <lineage>
        <taxon>Bacteria</taxon>
        <taxon>Bacillati</taxon>
        <taxon>Actinomycetota</taxon>
        <taxon>Actinomycetes</taxon>
        <taxon>Propionibacteriales</taxon>
        <taxon>Propionibacteriaceae</taxon>
        <taxon>Cutibacterium</taxon>
    </lineage>
</organism>
<keyword evidence="3 4" id="KW-0119">Carbohydrate metabolism</keyword>
<evidence type="ECO:0000256" key="5">
    <source>
        <dbReference type="SAM" id="MobiDB-lite"/>
    </source>
</evidence>
<feature type="domain" description="Alpha-1,4-glucan:maltose-1-phosphate maltosyltransferase C-terminal" evidence="7">
    <location>
        <begin position="687"/>
        <end position="770"/>
    </location>
</feature>